<feature type="region of interest" description="Disordered" evidence="2">
    <location>
        <begin position="170"/>
        <end position="236"/>
    </location>
</feature>
<dbReference type="GO" id="GO:0006406">
    <property type="term" value="P:mRNA export from nucleus"/>
    <property type="evidence" value="ECO:0007669"/>
    <property type="project" value="TreeGrafter"/>
</dbReference>
<dbReference type="SUPFAM" id="SSF54928">
    <property type="entry name" value="RNA-binding domain, RBD"/>
    <property type="match status" value="1"/>
</dbReference>
<organism evidence="5 6">
    <name type="scientific">Caenorhabditis angaria</name>
    <dbReference type="NCBI Taxonomy" id="860376"/>
    <lineage>
        <taxon>Eukaryota</taxon>
        <taxon>Metazoa</taxon>
        <taxon>Ecdysozoa</taxon>
        <taxon>Nematoda</taxon>
        <taxon>Chromadorea</taxon>
        <taxon>Rhabditida</taxon>
        <taxon>Rhabditina</taxon>
        <taxon>Rhabditomorpha</taxon>
        <taxon>Rhabditoidea</taxon>
        <taxon>Rhabditidae</taxon>
        <taxon>Peloderinae</taxon>
        <taxon>Caenorhabditis</taxon>
    </lineage>
</organism>
<dbReference type="SMART" id="SM01218">
    <property type="entry name" value="FoP_duplication"/>
    <property type="match status" value="1"/>
</dbReference>
<feature type="compositionally biased region" description="Basic and acidic residues" evidence="2">
    <location>
        <begin position="190"/>
        <end position="207"/>
    </location>
</feature>
<evidence type="ECO:0000256" key="2">
    <source>
        <dbReference type="SAM" id="MobiDB-lite"/>
    </source>
</evidence>
<dbReference type="Gene3D" id="3.30.70.330">
    <property type="match status" value="1"/>
</dbReference>
<dbReference type="EMBL" id="CANHGI010000004">
    <property type="protein sequence ID" value="CAI5449792.1"/>
    <property type="molecule type" value="Genomic_DNA"/>
</dbReference>
<name>A0A9P1IRC7_9PELO</name>
<keyword evidence="1" id="KW-0694">RNA-binding</keyword>
<sequence length="248" mass="26061">MVKASVDMSLDDIIAKTRKGKGTIGKKPIGGRKIGGGTRKPLRGGAGSRKPVGGARGGWRDLDAPGNAHISSGNANKVIRVNVSNLAPNVIAADLDELFGNFGLETSVVNYNEHGQSLGTGDITLRQRDAERLIREFGGVALDGKVMKFAIVNTSNISGRVDFGGARRVSGGAGRARVSGGRAGPRFNKSKPEDFLRDGVHAGDTKRGRGGARRGGANGKKERGEGKSKKTEAELDAELEAYMSKRKV</sequence>
<dbReference type="Pfam" id="PF13865">
    <property type="entry name" value="FoP_duplication"/>
    <property type="match status" value="1"/>
</dbReference>
<accession>A0A9P1IRC7</accession>
<dbReference type="InterPro" id="IPR051229">
    <property type="entry name" value="ALYREF_mRNA_export"/>
</dbReference>
<feature type="compositionally biased region" description="Low complexity" evidence="2">
    <location>
        <begin position="170"/>
        <end position="180"/>
    </location>
</feature>
<comment type="caution">
    <text evidence="5">The sequence shown here is derived from an EMBL/GenBank/DDBJ whole genome shotgun (WGS) entry which is preliminary data.</text>
</comment>
<dbReference type="AlphaFoldDB" id="A0A9P1IRC7"/>
<dbReference type="PANTHER" id="PTHR19965:SF82">
    <property type="entry name" value="THO COMPLEX SUBUNIT 4"/>
    <property type="match status" value="1"/>
</dbReference>
<dbReference type="InterPro" id="IPR012677">
    <property type="entry name" value="Nucleotide-bd_a/b_plait_sf"/>
</dbReference>
<feature type="region of interest" description="Disordered" evidence="2">
    <location>
        <begin position="21"/>
        <end position="58"/>
    </location>
</feature>
<feature type="compositionally biased region" description="Basic and acidic residues" evidence="2">
    <location>
        <begin position="219"/>
        <end position="233"/>
    </location>
</feature>
<evidence type="ECO:0000259" key="3">
    <source>
        <dbReference type="SMART" id="SM00360"/>
    </source>
</evidence>
<keyword evidence="6" id="KW-1185">Reference proteome</keyword>
<dbReference type="InterPro" id="IPR000504">
    <property type="entry name" value="RRM_dom"/>
</dbReference>
<dbReference type="GO" id="GO:0005634">
    <property type="term" value="C:nucleus"/>
    <property type="evidence" value="ECO:0007669"/>
    <property type="project" value="TreeGrafter"/>
</dbReference>
<dbReference type="SMART" id="SM00360">
    <property type="entry name" value="RRM"/>
    <property type="match status" value="1"/>
</dbReference>
<evidence type="ECO:0000313" key="6">
    <source>
        <dbReference type="Proteomes" id="UP001152747"/>
    </source>
</evidence>
<evidence type="ECO:0000259" key="4">
    <source>
        <dbReference type="SMART" id="SM01218"/>
    </source>
</evidence>
<feature type="domain" description="RRM" evidence="3">
    <location>
        <begin position="80"/>
        <end position="150"/>
    </location>
</feature>
<dbReference type="InterPro" id="IPR025715">
    <property type="entry name" value="FoP_C"/>
</dbReference>
<evidence type="ECO:0000313" key="5">
    <source>
        <dbReference type="EMBL" id="CAI5449792.1"/>
    </source>
</evidence>
<reference evidence="5" key="1">
    <citation type="submission" date="2022-11" db="EMBL/GenBank/DDBJ databases">
        <authorList>
            <person name="Kikuchi T."/>
        </authorList>
    </citation>
    <scope>NUCLEOTIDE SEQUENCE</scope>
    <source>
        <strain evidence="5">PS1010</strain>
    </source>
</reference>
<dbReference type="GO" id="GO:0003729">
    <property type="term" value="F:mRNA binding"/>
    <property type="evidence" value="ECO:0007669"/>
    <property type="project" value="TreeGrafter"/>
</dbReference>
<dbReference type="Proteomes" id="UP001152747">
    <property type="component" value="Unassembled WGS sequence"/>
</dbReference>
<protein>
    <recommendedName>
        <fullName evidence="7">Chromatin target of PRMT1 protein C-terminal domain-containing protein</fullName>
    </recommendedName>
</protein>
<evidence type="ECO:0008006" key="7">
    <source>
        <dbReference type="Google" id="ProtNLM"/>
    </source>
</evidence>
<dbReference type="PANTHER" id="PTHR19965">
    <property type="entry name" value="RNA AND EXPORT FACTOR BINDING PROTEIN"/>
    <property type="match status" value="1"/>
</dbReference>
<dbReference type="OrthoDB" id="1049195at2759"/>
<gene>
    <name evidence="5" type="ORF">CAMP_LOCUS12429</name>
</gene>
<evidence type="ECO:0000256" key="1">
    <source>
        <dbReference type="ARBA" id="ARBA00022884"/>
    </source>
</evidence>
<dbReference type="InterPro" id="IPR035979">
    <property type="entry name" value="RBD_domain_sf"/>
</dbReference>
<dbReference type="CDD" id="cd12418">
    <property type="entry name" value="RRM_Aly_REF_like"/>
    <property type="match status" value="1"/>
</dbReference>
<dbReference type="Pfam" id="PF00076">
    <property type="entry name" value="RRM_1"/>
    <property type="match status" value="1"/>
</dbReference>
<proteinExistence type="predicted"/>
<feature type="domain" description="Chromatin target of PRMT1 protein C-terminal" evidence="4">
    <location>
        <begin position="177"/>
        <end position="245"/>
    </location>
</feature>